<reference evidence="3 4" key="2">
    <citation type="submission" date="2016-08" db="EMBL/GenBank/DDBJ databases">
        <title>Pervasive Adenine N6-methylation of Active Genes in Fungi.</title>
        <authorList>
            <consortium name="DOE Joint Genome Institute"/>
            <person name="Mondo S.J."/>
            <person name="Dannebaum R.O."/>
            <person name="Kuo R.C."/>
            <person name="Labutti K."/>
            <person name="Haridas S."/>
            <person name="Kuo A."/>
            <person name="Salamov A."/>
            <person name="Ahrendt S.R."/>
            <person name="Lipzen A."/>
            <person name="Sullivan W."/>
            <person name="Andreopoulos W.B."/>
            <person name="Clum A."/>
            <person name="Lindquist E."/>
            <person name="Daum C."/>
            <person name="Ramamoorthy G.K."/>
            <person name="Gryganskyi A."/>
            <person name="Culley D."/>
            <person name="Magnuson J.K."/>
            <person name="James T.Y."/>
            <person name="O'Malley M.A."/>
            <person name="Stajich J.E."/>
            <person name="Spatafora J.W."/>
            <person name="Visel A."/>
            <person name="Grigoriev I.V."/>
        </authorList>
    </citation>
    <scope>NUCLEOTIDE SEQUENCE [LARGE SCALE GENOMIC DNA]</scope>
    <source>
        <strain evidence="3 4">S4</strain>
    </source>
</reference>
<reference evidence="3 4" key="1">
    <citation type="submission" date="2016-08" db="EMBL/GenBank/DDBJ databases">
        <title>A Parts List for Fungal Cellulosomes Revealed by Comparative Genomics.</title>
        <authorList>
            <consortium name="DOE Joint Genome Institute"/>
            <person name="Haitjema C.H."/>
            <person name="Gilmore S.P."/>
            <person name="Henske J.K."/>
            <person name="Solomon K.V."/>
            <person name="De Groot R."/>
            <person name="Kuo A."/>
            <person name="Mondo S.J."/>
            <person name="Salamov A.A."/>
            <person name="Labutti K."/>
            <person name="Zhao Z."/>
            <person name="Chiniquy J."/>
            <person name="Barry K."/>
            <person name="Brewer H.M."/>
            <person name="Purvine S.O."/>
            <person name="Wright A.T."/>
            <person name="Boxma B."/>
            <person name="Van Alen T."/>
            <person name="Hackstein J.H."/>
            <person name="Baker S.E."/>
            <person name="Grigoriev I.V."/>
            <person name="O'Malley M.A."/>
        </authorList>
    </citation>
    <scope>NUCLEOTIDE SEQUENCE [LARGE SCALE GENOMIC DNA]</scope>
    <source>
        <strain evidence="3 4">S4</strain>
    </source>
</reference>
<dbReference type="CDD" id="cd00882">
    <property type="entry name" value="Ras_like_GTPase"/>
    <property type="match status" value="1"/>
</dbReference>
<dbReference type="OrthoDB" id="2137093at2759"/>
<evidence type="ECO:0000313" key="4">
    <source>
        <dbReference type="Proteomes" id="UP000193944"/>
    </source>
</evidence>
<organism evidence="3 4">
    <name type="scientific">Anaeromyces robustus</name>
    <dbReference type="NCBI Taxonomy" id="1754192"/>
    <lineage>
        <taxon>Eukaryota</taxon>
        <taxon>Fungi</taxon>
        <taxon>Fungi incertae sedis</taxon>
        <taxon>Chytridiomycota</taxon>
        <taxon>Chytridiomycota incertae sedis</taxon>
        <taxon>Neocallimastigomycetes</taxon>
        <taxon>Neocallimastigales</taxon>
        <taxon>Neocallimastigaceae</taxon>
        <taxon>Anaeromyces</taxon>
    </lineage>
</organism>
<dbReference type="AlphaFoldDB" id="A0A1Y1XAT3"/>
<dbReference type="InterPro" id="IPR027417">
    <property type="entry name" value="P-loop_NTPase"/>
</dbReference>
<protein>
    <recommendedName>
        <fullName evidence="5">G domain-containing protein</fullName>
    </recommendedName>
</protein>
<accession>A0A1Y1XAT3</accession>
<evidence type="ECO:0000256" key="1">
    <source>
        <dbReference type="SAM" id="MobiDB-lite"/>
    </source>
</evidence>
<feature type="compositionally biased region" description="Low complexity" evidence="1">
    <location>
        <begin position="148"/>
        <end position="161"/>
    </location>
</feature>
<feature type="transmembrane region" description="Helical" evidence="2">
    <location>
        <begin position="31"/>
        <end position="56"/>
    </location>
</feature>
<evidence type="ECO:0008006" key="5">
    <source>
        <dbReference type="Google" id="ProtNLM"/>
    </source>
</evidence>
<dbReference type="Proteomes" id="UP000193944">
    <property type="component" value="Unassembled WGS sequence"/>
</dbReference>
<keyword evidence="2" id="KW-1133">Transmembrane helix</keyword>
<keyword evidence="2" id="KW-0472">Membrane</keyword>
<keyword evidence="2" id="KW-0812">Transmembrane</keyword>
<sequence length="799" mass="92178">MAGFFSNYLRRFVIPDTIENELQIILRIIRIILIIFTFILFAWGINIVIYDIIIMYKTLFSSAPITYTTNNVDNNVNANVEKPLLNSKKVGLSIKNLSSFDIIKFIIVSTVTFILPRLLWEFYYKNFDPQNPPLRKFLLFLSGKNPQQQQQQQQQQQEQLQSRNQRKKNSSGGEVKKFEIKPTFQPKKESGIIFDDSRMKKPSMSVSQNRFNSNDTLNEIEEDNMILSSVNNENKPLLRQEPMNYNKGKELSVSRGITEEDTNISIKTLMSNITNSLIPLQDNSSENSTEYVLSKYRGIINDCEEMVNNFILSDALSKSELYTLLEPLNNSINKTENFFLTNRNLTIVIVGRRAQGKSKLIDAVFREECILVDEKVTNNLSKYIFKIPNGQMIEVYELASLDNEKIPVMGNNYILEAASQILSNSIIPDLILYVCKANSVSNIIFNDINILHELKECIQSCSLLMINVPIIPIVTHVDEVYPTDIISPEDYDEEKIENIQKISEIVMNSMKDEIELKTLDIFPVSCKYFYKPNSNQINPRRDYRYNTNTLLRYIIENIHYLKPSSLTNHYHFATKLVMTFSVINKRLANATYYSSSNSTSPLSSQNNSLMQLENVNSSSTKKAAAKVSKYYKKFNLDKYVIIFYMVIIIALECSQFKQRNESFSSTTNPTINKTSLYKLLINNINASVDSISINKMPNLNKIEQDFIESFLEFWKVIGFKEIGKMSLFQFSEAMLNKKFPMLGDLCNNSINLILKIVTGEGFDYDDVTLKIGFSAIQWFIFGKQKKKELIQLMEKNNQY</sequence>
<keyword evidence="4" id="KW-1185">Reference proteome</keyword>
<dbReference type="EMBL" id="MCFG01000092">
    <property type="protein sequence ID" value="ORX82546.1"/>
    <property type="molecule type" value="Genomic_DNA"/>
</dbReference>
<dbReference type="Gene3D" id="3.40.50.300">
    <property type="entry name" value="P-loop containing nucleotide triphosphate hydrolases"/>
    <property type="match status" value="1"/>
</dbReference>
<evidence type="ECO:0000256" key="2">
    <source>
        <dbReference type="SAM" id="Phobius"/>
    </source>
</evidence>
<proteinExistence type="predicted"/>
<feature type="region of interest" description="Disordered" evidence="1">
    <location>
        <begin position="148"/>
        <end position="180"/>
    </location>
</feature>
<evidence type="ECO:0000313" key="3">
    <source>
        <dbReference type="EMBL" id="ORX82546.1"/>
    </source>
</evidence>
<dbReference type="SUPFAM" id="SSF52540">
    <property type="entry name" value="P-loop containing nucleoside triphosphate hydrolases"/>
    <property type="match status" value="1"/>
</dbReference>
<comment type="caution">
    <text evidence="3">The sequence shown here is derived from an EMBL/GenBank/DDBJ whole genome shotgun (WGS) entry which is preliminary data.</text>
</comment>
<name>A0A1Y1XAT3_9FUNG</name>
<gene>
    <name evidence="3" type="ORF">BCR32DRAFT_292561</name>
</gene>